<feature type="binding site" evidence="7">
    <location>
        <position position="78"/>
    </location>
    <ligand>
        <name>Zn(2+)</name>
        <dbReference type="ChEBI" id="CHEBI:29105"/>
    </ligand>
</feature>
<dbReference type="InterPro" id="IPR006640">
    <property type="entry name" value="SprT-like_domain"/>
</dbReference>
<gene>
    <name evidence="7" type="primary">sprT</name>
    <name evidence="9" type="ORF">DPV84_00025</name>
</gene>
<reference evidence="9 10" key="1">
    <citation type="submission" date="2018-05" db="EMBL/GenBank/DDBJ databases">
        <title>Draft Genome Sequences for a Diverse set of 7 Haemophilus Species.</title>
        <authorList>
            <person name="Nichols M."/>
            <person name="Topaz N."/>
            <person name="Wang X."/>
            <person name="Wang X."/>
            <person name="Boxrud D."/>
        </authorList>
    </citation>
    <scope>NUCLEOTIDE SEQUENCE [LARGE SCALE GENOMIC DNA]</scope>
    <source>
        <strain evidence="9 10">C2015005473</strain>
    </source>
</reference>
<keyword evidence="5 7" id="KW-0479">Metal-binding</keyword>
<evidence type="ECO:0000256" key="7">
    <source>
        <dbReference type="HAMAP-Rule" id="MF_00746"/>
    </source>
</evidence>
<evidence type="ECO:0000259" key="8">
    <source>
        <dbReference type="SMART" id="SM00731"/>
    </source>
</evidence>
<feature type="binding site" evidence="7">
    <location>
        <position position="74"/>
    </location>
    <ligand>
        <name>Zn(2+)</name>
        <dbReference type="ChEBI" id="CHEBI:29105"/>
    </ligand>
</feature>
<dbReference type="InterPro" id="IPR023483">
    <property type="entry name" value="Uncharacterised_SprT"/>
</dbReference>
<evidence type="ECO:0000256" key="4">
    <source>
        <dbReference type="ARBA" id="ARBA00022490"/>
    </source>
</evidence>
<evidence type="ECO:0000313" key="9">
    <source>
        <dbReference type="EMBL" id="RDF12619.1"/>
    </source>
</evidence>
<accession>A0ABX9HSY8</accession>
<evidence type="ECO:0000256" key="5">
    <source>
        <dbReference type="ARBA" id="ARBA00022723"/>
    </source>
</evidence>
<dbReference type="NCBIfam" id="NF003421">
    <property type="entry name" value="PRK04860.1"/>
    <property type="match status" value="1"/>
</dbReference>
<dbReference type="SMART" id="SM00731">
    <property type="entry name" value="SprT"/>
    <property type="match status" value="1"/>
</dbReference>
<comment type="similarity">
    <text evidence="2 7">Belongs to the SprT family.</text>
</comment>
<organism evidence="9 10">
    <name type="scientific">Haemophilus sputorum</name>
    <dbReference type="NCBI Taxonomy" id="1078480"/>
    <lineage>
        <taxon>Bacteria</taxon>
        <taxon>Pseudomonadati</taxon>
        <taxon>Pseudomonadota</taxon>
        <taxon>Gammaproteobacteria</taxon>
        <taxon>Pasteurellales</taxon>
        <taxon>Pasteurellaceae</taxon>
        <taxon>Haemophilus</taxon>
    </lineage>
</organism>
<dbReference type="GO" id="GO:0008237">
    <property type="term" value="F:metallopeptidase activity"/>
    <property type="evidence" value="ECO:0007669"/>
    <property type="project" value="UniProtKB-KW"/>
</dbReference>
<proteinExistence type="inferred from homology"/>
<keyword evidence="10" id="KW-1185">Reference proteome</keyword>
<comment type="caution">
    <text evidence="9">The sequence shown here is derived from an EMBL/GenBank/DDBJ whole genome shotgun (WGS) entry which is preliminary data.</text>
</comment>
<dbReference type="Proteomes" id="UP000253950">
    <property type="component" value="Unassembled WGS sequence"/>
</dbReference>
<dbReference type="Pfam" id="PF10263">
    <property type="entry name" value="SprT-like"/>
    <property type="match status" value="1"/>
</dbReference>
<dbReference type="Pfam" id="PF17283">
    <property type="entry name" value="Zn_ribbon_SprT"/>
    <property type="match status" value="1"/>
</dbReference>
<comment type="subcellular location">
    <subcellularLocation>
        <location evidence="1 7">Cytoplasm</location>
    </subcellularLocation>
</comment>
<dbReference type="HAMAP" id="MF_00746">
    <property type="entry name" value="SprT"/>
    <property type="match status" value="1"/>
</dbReference>
<evidence type="ECO:0000313" key="10">
    <source>
        <dbReference type="Proteomes" id="UP000253950"/>
    </source>
</evidence>
<keyword evidence="9" id="KW-0482">Metalloprotease</keyword>
<keyword evidence="9" id="KW-0378">Hydrolase</keyword>
<name>A0ABX9HSY8_9PAST</name>
<dbReference type="Gene3D" id="3.30.2010.10">
    <property type="entry name" value="Metalloproteases ('zincins'), catalytic domain"/>
    <property type="match status" value="1"/>
</dbReference>
<dbReference type="EMBL" id="QEQG01000001">
    <property type="protein sequence ID" value="RDF12619.1"/>
    <property type="molecule type" value="Genomic_DNA"/>
</dbReference>
<evidence type="ECO:0000256" key="3">
    <source>
        <dbReference type="ARBA" id="ARBA00020082"/>
    </source>
</evidence>
<keyword evidence="4 7" id="KW-0963">Cytoplasm</keyword>
<dbReference type="PANTHER" id="PTHR38773">
    <property type="entry name" value="PROTEIN SPRT"/>
    <property type="match status" value="1"/>
</dbReference>
<dbReference type="InterPro" id="IPR035240">
    <property type="entry name" value="SprT_Zn_ribbon"/>
</dbReference>
<dbReference type="RefSeq" id="WP_111388835.1">
    <property type="nucleotide sequence ID" value="NZ_QEQG01000001.1"/>
</dbReference>
<protein>
    <recommendedName>
        <fullName evidence="3 7">Protein SprT</fullName>
    </recommendedName>
</protein>
<dbReference type="PANTHER" id="PTHR38773:SF1">
    <property type="entry name" value="PROTEIN SPRT"/>
    <property type="match status" value="1"/>
</dbReference>
<evidence type="ECO:0000256" key="2">
    <source>
        <dbReference type="ARBA" id="ARBA00006591"/>
    </source>
</evidence>
<feature type="domain" description="SprT-like" evidence="8">
    <location>
        <begin position="12"/>
        <end position="160"/>
    </location>
</feature>
<keyword evidence="6 7" id="KW-0862">Zinc</keyword>
<keyword evidence="9" id="KW-0645">Protease</keyword>
<evidence type="ECO:0000256" key="6">
    <source>
        <dbReference type="ARBA" id="ARBA00022833"/>
    </source>
</evidence>
<sequence length="167" mass="19478">MNFPELKMQVLRQLKRDLAKAENYFNRSFDLPEISYALKGKKAGVAYLQTNQIRFNPVLLQENGEQFIRQVVPHELAHLLVFQLFGRVQPHGKEWKMMMETVLGVAAETYHCFDVASVEKQFAYQCDCQIHQLSIRRHNAILKGQRTYLCKQCRQPLRFVSSSLSES</sequence>
<evidence type="ECO:0000256" key="1">
    <source>
        <dbReference type="ARBA" id="ARBA00004496"/>
    </source>
</evidence>
<comment type="cofactor">
    <cofactor evidence="7">
        <name>Zn(2+)</name>
        <dbReference type="ChEBI" id="CHEBI:29105"/>
    </cofactor>
    <text evidence="7">Binds 1 zinc ion.</text>
</comment>
<feature type="active site" evidence="7">
    <location>
        <position position="75"/>
    </location>
</feature>